<reference evidence="3 4" key="1">
    <citation type="submission" date="2016-10" db="EMBL/GenBank/DDBJ databases">
        <authorList>
            <person name="de Groot N.N."/>
        </authorList>
    </citation>
    <scope>NUCLEOTIDE SEQUENCE [LARGE SCALE GENOMIC DNA]</scope>
    <source>
        <strain evidence="3 4">DSM 1801</strain>
    </source>
</reference>
<feature type="transmembrane region" description="Helical" evidence="1">
    <location>
        <begin position="260"/>
        <end position="279"/>
    </location>
</feature>
<evidence type="ECO:0000256" key="1">
    <source>
        <dbReference type="SAM" id="Phobius"/>
    </source>
</evidence>
<keyword evidence="1" id="KW-0812">Transmembrane</keyword>
<dbReference type="EMBL" id="FOHN01000003">
    <property type="protein sequence ID" value="SES78926.1"/>
    <property type="molecule type" value="Genomic_DNA"/>
</dbReference>
<feature type="transmembrane region" description="Helical" evidence="1">
    <location>
        <begin position="64"/>
        <end position="87"/>
    </location>
</feature>
<feature type="transmembrane region" description="Helical" evidence="1">
    <location>
        <begin position="189"/>
        <end position="207"/>
    </location>
</feature>
<accession>A0A1H9ZBD6</accession>
<dbReference type="GO" id="GO:0016787">
    <property type="term" value="F:hydrolase activity"/>
    <property type="evidence" value="ECO:0007669"/>
    <property type="project" value="UniProtKB-KW"/>
</dbReference>
<dbReference type="GO" id="GO:0016747">
    <property type="term" value="F:acyltransferase activity, transferring groups other than amino-acyl groups"/>
    <property type="evidence" value="ECO:0007669"/>
    <property type="project" value="InterPro"/>
</dbReference>
<keyword evidence="1" id="KW-1133">Transmembrane helix</keyword>
<feature type="transmembrane region" description="Helical" evidence="1">
    <location>
        <begin position="128"/>
        <end position="145"/>
    </location>
</feature>
<dbReference type="RefSeq" id="WP_092476257.1">
    <property type="nucleotide sequence ID" value="NZ_FOHN01000003.1"/>
</dbReference>
<dbReference type="STRING" id="29364.SAMN04487772_103115"/>
<dbReference type="AlphaFoldDB" id="A0A1H9ZBD6"/>
<keyword evidence="3" id="KW-0012">Acyltransferase</keyword>
<keyword evidence="3" id="KW-0378">Hydrolase</keyword>
<feature type="transmembrane region" description="Helical" evidence="1">
    <location>
        <begin position="160"/>
        <end position="177"/>
    </location>
</feature>
<dbReference type="OrthoDB" id="1043760at2"/>
<protein>
    <submittedName>
        <fullName evidence="3">Peptidoglycan/LPS O-acetylase OafA/YrhL, contains acyltransferase and SGNH-hydrolase domains</fullName>
    </submittedName>
</protein>
<sequence>MIFFITFLRCLAACFITNSHYTGIYPTDLIANGGLIGDVLFFAVSGYCLYNVKLSFPKWYGKRLYRVYPPVLIMTAVYMLCGAYSLADHGIRWWYLYPTYYHFVASIVVLYIPYYFCMKLDGLKKHLLFLMGVVAIISLLLYLTVYDKSYYHIDKVREPLIRFLFMECMLLGAWFRQNDKRFRNQFKRYYPFVTVGIFMLYFASKLIFSRRESLSKLQFLNWIAIVCLLIYIFITFASLDEKLEKLPAWSKKGISFVSDITLEIYLVQYVLIDLIRPFGRFPLNWFILTGVILLLAYLLHVICNLFYKVVEKMAKRLGGKER</sequence>
<evidence type="ECO:0000313" key="4">
    <source>
        <dbReference type="Proteomes" id="UP000199800"/>
    </source>
</evidence>
<dbReference type="Proteomes" id="UP000199800">
    <property type="component" value="Unassembled WGS sequence"/>
</dbReference>
<gene>
    <name evidence="3" type="ORF">SAMN04487772_103115</name>
</gene>
<keyword evidence="4" id="KW-1185">Reference proteome</keyword>
<feature type="transmembrane region" description="Helical" evidence="1">
    <location>
        <begin position="219"/>
        <end position="239"/>
    </location>
</feature>
<feature type="transmembrane region" description="Helical" evidence="1">
    <location>
        <begin position="99"/>
        <end position="116"/>
    </location>
</feature>
<proteinExistence type="predicted"/>
<feature type="transmembrane region" description="Helical" evidence="1">
    <location>
        <begin position="29"/>
        <end position="52"/>
    </location>
</feature>
<feature type="domain" description="Acyltransferase 3" evidence="2">
    <location>
        <begin position="4"/>
        <end position="300"/>
    </location>
</feature>
<evidence type="ECO:0000313" key="3">
    <source>
        <dbReference type="EMBL" id="SES78926.1"/>
    </source>
</evidence>
<keyword evidence="3" id="KW-0808">Transferase</keyword>
<dbReference type="Pfam" id="PF01757">
    <property type="entry name" value="Acyl_transf_3"/>
    <property type="match status" value="1"/>
</dbReference>
<evidence type="ECO:0000259" key="2">
    <source>
        <dbReference type="Pfam" id="PF01757"/>
    </source>
</evidence>
<keyword evidence="1" id="KW-0472">Membrane</keyword>
<organism evidence="3 4">
    <name type="scientific">[Clostridium] polysaccharolyticum</name>
    <dbReference type="NCBI Taxonomy" id="29364"/>
    <lineage>
        <taxon>Bacteria</taxon>
        <taxon>Bacillati</taxon>
        <taxon>Bacillota</taxon>
        <taxon>Clostridia</taxon>
        <taxon>Lachnospirales</taxon>
        <taxon>Lachnospiraceae</taxon>
    </lineage>
</organism>
<name>A0A1H9ZBD6_9FIRM</name>
<dbReference type="InterPro" id="IPR002656">
    <property type="entry name" value="Acyl_transf_3_dom"/>
</dbReference>
<feature type="transmembrane region" description="Helical" evidence="1">
    <location>
        <begin position="285"/>
        <end position="307"/>
    </location>
</feature>